<feature type="region of interest" description="Disordered" evidence="1">
    <location>
        <begin position="50"/>
        <end position="80"/>
    </location>
</feature>
<accession>A0AAD6CD27</accession>
<organism evidence="2 3">
    <name type="scientific">Penicillium daleae</name>
    <dbReference type="NCBI Taxonomy" id="63821"/>
    <lineage>
        <taxon>Eukaryota</taxon>
        <taxon>Fungi</taxon>
        <taxon>Dikarya</taxon>
        <taxon>Ascomycota</taxon>
        <taxon>Pezizomycotina</taxon>
        <taxon>Eurotiomycetes</taxon>
        <taxon>Eurotiomycetidae</taxon>
        <taxon>Eurotiales</taxon>
        <taxon>Aspergillaceae</taxon>
        <taxon>Penicillium</taxon>
    </lineage>
</organism>
<gene>
    <name evidence="2" type="ORF">N7458_001232</name>
</gene>
<feature type="region of interest" description="Disordered" evidence="1">
    <location>
        <begin position="1"/>
        <end position="38"/>
    </location>
</feature>
<name>A0AAD6CD27_9EURO</name>
<dbReference type="AlphaFoldDB" id="A0AAD6CD27"/>
<keyword evidence="3" id="KW-1185">Reference proteome</keyword>
<reference evidence="2" key="2">
    <citation type="journal article" date="2023" name="IMA Fungus">
        <title>Comparative genomic study of the Penicillium genus elucidates a diverse pangenome and 15 lateral gene transfer events.</title>
        <authorList>
            <person name="Petersen C."/>
            <person name="Sorensen T."/>
            <person name="Nielsen M.R."/>
            <person name="Sondergaard T.E."/>
            <person name="Sorensen J.L."/>
            <person name="Fitzpatrick D.A."/>
            <person name="Frisvad J.C."/>
            <person name="Nielsen K.L."/>
        </authorList>
    </citation>
    <scope>NUCLEOTIDE SEQUENCE</scope>
    <source>
        <strain evidence="2">IBT 16125</strain>
    </source>
</reference>
<protein>
    <submittedName>
        <fullName evidence="2">Uncharacterized protein</fullName>
    </submittedName>
</protein>
<evidence type="ECO:0000313" key="3">
    <source>
        <dbReference type="Proteomes" id="UP001213681"/>
    </source>
</evidence>
<evidence type="ECO:0000313" key="2">
    <source>
        <dbReference type="EMBL" id="KAJ5459680.1"/>
    </source>
</evidence>
<dbReference type="GeneID" id="81594858"/>
<proteinExistence type="predicted"/>
<sequence length="80" mass="8391">MAGEDEKTAGPEQPENPPATGDGPVEGRVGADDRARPTTLVDKILAEIPPTPQAPKFAYGLPPGVRPRGLPLREILEGPD</sequence>
<dbReference type="RefSeq" id="XP_056768722.1">
    <property type="nucleotide sequence ID" value="XM_056904615.1"/>
</dbReference>
<dbReference type="Proteomes" id="UP001213681">
    <property type="component" value="Unassembled WGS sequence"/>
</dbReference>
<feature type="compositionally biased region" description="Low complexity" evidence="1">
    <location>
        <begin position="60"/>
        <end position="73"/>
    </location>
</feature>
<comment type="caution">
    <text evidence="2">The sequence shown here is derived from an EMBL/GenBank/DDBJ whole genome shotgun (WGS) entry which is preliminary data.</text>
</comment>
<dbReference type="EMBL" id="JAPVEA010000002">
    <property type="protein sequence ID" value="KAJ5459680.1"/>
    <property type="molecule type" value="Genomic_DNA"/>
</dbReference>
<reference evidence="2" key="1">
    <citation type="submission" date="2022-12" db="EMBL/GenBank/DDBJ databases">
        <authorList>
            <person name="Petersen C."/>
        </authorList>
    </citation>
    <scope>NUCLEOTIDE SEQUENCE</scope>
    <source>
        <strain evidence="2">IBT 16125</strain>
    </source>
</reference>
<evidence type="ECO:0000256" key="1">
    <source>
        <dbReference type="SAM" id="MobiDB-lite"/>
    </source>
</evidence>